<keyword evidence="2" id="KW-1185">Reference proteome</keyword>
<organism evidence="1 2">
    <name type="scientific">Aquabacterium soli</name>
    <dbReference type="NCBI Taxonomy" id="2493092"/>
    <lineage>
        <taxon>Bacteria</taxon>
        <taxon>Pseudomonadati</taxon>
        <taxon>Pseudomonadota</taxon>
        <taxon>Betaproteobacteria</taxon>
        <taxon>Burkholderiales</taxon>
        <taxon>Aquabacterium</taxon>
    </lineage>
</organism>
<dbReference type="PANTHER" id="PTHR48228:SF5">
    <property type="entry name" value="ALPHA-METHYLACYL-COA RACEMASE"/>
    <property type="match status" value="1"/>
</dbReference>
<dbReference type="GO" id="GO:0016740">
    <property type="term" value="F:transferase activity"/>
    <property type="evidence" value="ECO:0007669"/>
    <property type="project" value="UniProtKB-KW"/>
</dbReference>
<sequence>MSSGTPSAASPLAGLRVVDLTRNLPGPFATRILADLGATVIKVEPPEGDPARGLPPLYAALNPGKDVRTIDFKQQADKDRLRVWIQDADVLVEGFRPGVMAAMGLDIDSLKALNPKLVVCSITGYGQEGPWAQKAGHDMNFMAMSGALDQMRGPDGSVTLSNIQWGDLAGGSSMACVALLAALWQVQRTGRGCHIDISMTHGLWAHQVMPLATGAMLKPLLERLPGAREDMLNGALPCYSLYTTADGRSLAVGALELKFWRLCCEAWGRPDWMERHWQRGLLPNSPDSNALRDEVAKLIAAQPLSHWADVFDKVDACVTPVLTLAEAQAHGLFAGAGRAPWVISA</sequence>
<dbReference type="OrthoDB" id="5294844at2"/>
<dbReference type="Gene3D" id="3.40.50.10540">
    <property type="entry name" value="Crotonobetainyl-coa:carnitine coa-transferase, domain 1"/>
    <property type="match status" value="1"/>
</dbReference>
<dbReference type="InterPro" id="IPR050509">
    <property type="entry name" value="CoA-transferase_III"/>
</dbReference>
<dbReference type="InterPro" id="IPR023606">
    <property type="entry name" value="CoA-Trfase_III_dom_1_sf"/>
</dbReference>
<name>A0A3R8YNS5_9BURK</name>
<proteinExistence type="predicted"/>
<keyword evidence="1" id="KW-0808">Transferase</keyword>
<dbReference type="SUPFAM" id="SSF89796">
    <property type="entry name" value="CoA-transferase family III (CaiB/BaiF)"/>
    <property type="match status" value="1"/>
</dbReference>
<evidence type="ECO:0000313" key="2">
    <source>
        <dbReference type="Proteomes" id="UP000269265"/>
    </source>
</evidence>
<gene>
    <name evidence="1" type="ORF">EIP75_09290</name>
</gene>
<dbReference type="AlphaFoldDB" id="A0A3R8YNS5"/>
<dbReference type="Gene3D" id="3.30.1540.10">
    <property type="entry name" value="formyl-coa transferase, domain 3"/>
    <property type="match status" value="1"/>
</dbReference>
<dbReference type="Pfam" id="PF02515">
    <property type="entry name" value="CoA_transf_3"/>
    <property type="match status" value="1"/>
</dbReference>
<accession>A0A3R8YNS5</accession>
<dbReference type="InterPro" id="IPR003673">
    <property type="entry name" value="CoA-Trfase_fam_III"/>
</dbReference>
<dbReference type="PANTHER" id="PTHR48228">
    <property type="entry name" value="SUCCINYL-COA--D-CITRAMALATE COA-TRANSFERASE"/>
    <property type="match status" value="1"/>
</dbReference>
<dbReference type="RefSeq" id="WP_125242982.1">
    <property type="nucleotide sequence ID" value="NZ_RSED01000006.1"/>
</dbReference>
<dbReference type="Proteomes" id="UP000269265">
    <property type="component" value="Unassembled WGS sequence"/>
</dbReference>
<dbReference type="InterPro" id="IPR044855">
    <property type="entry name" value="CoA-Trfase_III_dom3_sf"/>
</dbReference>
<dbReference type="EMBL" id="RSED01000006">
    <property type="protein sequence ID" value="RRS04608.1"/>
    <property type="molecule type" value="Genomic_DNA"/>
</dbReference>
<reference evidence="1 2" key="1">
    <citation type="submission" date="2018-12" db="EMBL/GenBank/DDBJ databases">
        <title>The whole draft genome of Aquabacterium sp. SJQ9.</title>
        <authorList>
            <person name="Sun L."/>
            <person name="Gao X."/>
            <person name="Chen W."/>
            <person name="Huang K."/>
        </authorList>
    </citation>
    <scope>NUCLEOTIDE SEQUENCE [LARGE SCALE GENOMIC DNA]</scope>
    <source>
        <strain evidence="1 2">SJQ9</strain>
    </source>
</reference>
<evidence type="ECO:0000313" key="1">
    <source>
        <dbReference type="EMBL" id="RRS04608.1"/>
    </source>
</evidence>
<protein>
    <submittedName>
        <fullName evidence="1">CoA transferase</fullName>
    </submittedName>
</protein>
<comment type="caution">
    <text evidence="1">The sequence shown here is derived from an EMBL/GenBank/DDBJ whole genome shotgun (WGS) entry which is preliminary data.</text>
</comment>